<evidence type="ECO:0000256" key="3">
    <source>
        <dbReference type="ARBA" id="ARBA00022723"/>
    </source>
</evidence>
<dbReference type="InterPro" id="IPR027417">
    <property type="entry name" value="P-loop_NTPase"/>
</dbReference>
<evidence type="ECO:0000256" key="13">
    <source>
        <dbReference type="ARBA" id="ARBA00023204"/>
    </source>
</evidence>
<reference evidence="18 19" key="1">
    <citation type="submission" date="2019-02" db="EMBL/GenBank/DDBJ databases">
        <title>Deep-cultivation of Planctomycetes and their phenomic and genomic characterization uncovers novel biology.</title>
        <authorList>
            <person name="Wiegand S."/>
            <person name="Jogler M."/>
            <person name="Boedeker C."/>
            <person name="Pinto D."/>
            <person name="Vollmers J."/>
            <person name="Rivas-Marin E."/>
            <person name="Kohn T."/>
            <person name="Peeters S.H."/>
            <person name="Heuer A."/>
            <person name="Rast P."/>
            <person name="Oberbeckmann S."/>
            <person name="Bunk B."/>
            <person name="Jeske O."/>
            <person name="Meyerdierks A."/>
            <person name="Storesund J.E."/>
            <person name="Kallscheuer N."/>
            <person name="Luecker S."/>
            <person name="Lage O.M."/>
            <person name="Pohl T."/>
            <person name="Merkel B.J."/>
            <person name="Hornburger P."/>
            <person name="Mueller R.-W."/>
            <person name="Bruemmer F."/>
            <person name="Labrenz M."/>
            <person name="Spormann A.M."/>
            <person name="Op den Camp H."/>
            <person name="Overmann J."/>
            <person name="Amann R."/>
            <person name="Jetten M.S.M."/>
            <person name="Mascher T."/>
            <person name="Medema M.H."/>
            <person name="Devos D.P."/>
            <person name="Kaster A.-K."/>
            <person name="Ovreas L."/>
            <person name="Rohde M."/>
            <person name="Galperin M.Y."/>
            <person name="Jogler C."/>
        </authorList>
    </citation>
    <scope>NUCLEOTIDE SEQUENCE [LARGE SCALE GENOMIC DNA]</scope>
    <source>
        <strain evidence="18 19">Pan216</strain>
    </source>
</reference>
<dbReference type="NCBIfam" id="TIGR00630">
    <property type="entry name" value="uvra"/>
    <property type="match status" value="1"/>
</dbReference>
<dbReference type="PROSITE" id="PS50893">
    <property type="entry name" value="ABC_TRANSPORTER_2"/>
    <property type="match status" value="1"/>
</dbReference>
<dbReference type="SUPFAM" id="SSF52540">
    <property type="entry name" value="P-loop containing nucleoside triphosphate hydrolases"/>
    <property type="match status" value="2"/>
</dbReference>
<evidence type="ECO:0000256" key="10">
    <source>
        <dbReference type="ARBA" id="ARBA00022840"/>
    </source>
</evidence>
<keyword evidence="5" id="KW-0547">Nucleotide-binding</keyword>
<dbReference type="PANTHER" id="PTHR43152">
    <property type="entry name" value="UVRABC SYSTEM PROTEIN A"/>
    <property type="match status" value="1"/>
</dbReference>
<keyword evidence="13" id="KW-0234">DNA repair</keyword>
<evidence type="ECO:0000256" key="8">
    <source>
        <dbReference type="ARBA" id="ARBA00022771"/>
    </source>
</evidence>
<keyword evidence="11" id="KW-0267">Excision nuclease</keyword>
<dbReference type="InterPro" id="IPR041102">
    <property type="entry name" value="UvrA_inter"/>
</dbReference>
<dbReference type="GO" id="GO:0006289">
    <property type="term" value="P:nucleotide-excision repair"/>
    <property type="evidence" value="ECO:0007669"/>
    <property type="project" value="InterPro"/>
</dbReference>
<evidence type="ECO:0000256" key="9">
    <source>
        <dbReference type="ARBA" id="ARBA00022833"/>
    </source>
</evidence>
<gene>
    <name evidence="18" type="primary">uvrA_1</name>
    <name evidence="18" type="ORF">Pan216_14180</name>
</gene>
<keyword evidence="12" id="KW-0238">DNA-binding</keyword>
<evidence type="ECO:0000256" key="7">
    <source>
        <dbReference type="ARBA" id="ARBA00022769"/>
    </source>
</evidence>
<protein>
    <recommendedName>
        <fullName evidence="15">UvrABC system protein A</fullName>
    </recommendedName>
    <alternativeName>
        <fullName evidence="16">Excinuclease ABC subunit A</fullName>
    </alternativeName>
</protein>
<sequence>MNNESVTHDASIRLHGVRSHNLRGFDLDLPLGQLIAITGVSGSGKTSLAFDVLHAEGQRRYIETFPAFVRQFLPRLEKPNVDAIDNVPPAIGVSQRAAPGKRRLVEAAGLASLIEALFARASTITCPTCGRHIERATPEGIAEELAGLAPDARITIGFPVVRSDDESWLDTTESLREAGYVRLAIGDTIERLDQATITEPAPETPARILIDRLRARDLNENNRLLRTIESLESAMHESDGTVAIDVDGKWSERSERLRCPDCAIDFPPPMPSLFSLDNDESHCDACGGGGHEMAIDIDRVIPDPTRTLRQRGVAPFCSIDDPEAWSKFLITAKESGLPIDLPLGEFDDSQRRLLVEGVADRGFAGVVAAANELDERRGRRPKSKLADQLLAPKPCRRCRGHCFRPEVLAYRLEGWSIGDVLTRELGELNEHLSKAYQPPQAASSLVGQILRRLDYFCRVGLDYLPLARDCETLSTGEARRVALSSVLASGMSRLLCVLDEPSAGLDPTHTEALVACLKELRDQGNTLLVVEHDQQVIESADHLVDLGPGAAKRGGRILYQGSPHELGDSEGGPTSDYWLQPVDLNASPRPPRGQVRLEGCRTHHLRDLSVAFPLGGLCVVIGPSGSGKSSLVIDTLAPALLEKLEGSPREGAMFRRLHGAERIDEVIVSDARPVGRTSRSNPATLMKIFDEIRKLFAQTLDARTQGMGASDFSFNVAGGRCERCEGTGTLTVDMQFLPDVHLPCPECGGTRFQQHVLNVKYRGRNIAEVLELTASDAFGFFREQPKIQERLSLLRQVGLDYLTLGQSATTLSGGEWQRIKLASHLSLSAGKHRLFLFDEPALGLHPADVSTLLQCFDSLLDAGHSIIAIDNGLRLAASADYLIELGPGGGRHGGQVVGEGAPELVASRSTPMGLVLHRRAQVS</sequence>
<dbReference type="PANTHER" id="PTHR43152:SF3">
    <property type="entry name" value="UVRABC SYSTEM PROTEIN A"/>
    <property type="match status" value="1"/>
</dbReference>
<comment type="subcellular location">
    <subcellularLocation>
        <location evidence="1">Cytoplasm</location>
    </subcellularLocation>
</comment>
<dbReference type="GO" id="GO:0003677">
    <property type="term" value="F:DNA binding"/>
    <property type="evidence" value="ECO:0007669"/>
    <property type="project" value="UniProtKB-KW"/>
</dbReference>
<dbReference type="EMBL" id="CP036279">
    <property type="protein sequence ID" value="QDU60572.1"/>
    <property type="molecule type" value="Genomic_DNA"/>
</dbReference>
<evidence type="ECO:0000256" key="12">
    <source>
        <dbReference type="ARBA" id="ARBA00023125"/>
    </source>
</evidence>
<dbReference type="GO" id="GO:0005737">
    <property type="term" value="C:cytoplasm"/>
    <property type="evidence" value="ECO:0007669"/>
    <property type="project" value="UniProtKB-SubCell"/>
</dbReference>
<proteinExistence type="inferred from homology"/>
<keyword evidence="9" id="KW-0862">Zinc</keyword>
<dbReference type="KEGG" id="knv:Pan216_14180"/>
<dbReference type="GO" id="GO:0008270">
    <property type="term" value="F:zinc ion binding"/>
    <property type="evidence" value="ECO:0007669"/>
    <property type="project" value="UniProtKB-KW"/>
</dbReference>
<keyword evidence="19" id="KW-1185">Reference proteome</keyword>
<dbReference type="Gene3D" id="1.10.8.280">
    <property type="entry name" value="ABC transporter ATPase domain-like"/>
    <property type="match status" value="1"/>
</dbReference>
<keyword evidence="7" id="KW-0228">DNA excision</keyword>
<keyword evidence="6" id="KW-0227">DNA damage</keyword>
<dbReference type="Gene3D" id="3.40.50.300">
    <property type="entry name" value="P-loop containing nucleotide triphosphate hydrolases"/>
    <property type="match status" value="3"/>
</dbReference>
<dbReference type="Pfam" id="PF17755">
    <property type="entry name" value="UvrA_DNA-bind"/>
    <property type="match status" value="1"/>
</dbReference>
<dbReference type="RefSeq" id="WP_419193344.1">
    <property type="nucleotide sequence ID" value="NZ_CP036279.1"/>
</dbReference>
<dbReference type="Pfam" id="PF17760">
    <property type="entry name" value="UvrA_inter"/>
    <property type="match status" value="1"/>
</dbReference>
<dbReference type="Proteomes" id="UP000317093">
    <property type="component" value="Chromosome"/>
</dbReference>
<dbReference type="InterPro" id="IPR041552">
    <property type="entry name" value="UvrA_DNA-bd"/>
</dbReference>
<dbReference type="GO" id="GO:0004518">
    <property type="term" value="F:nuclease activity"/>
    <property type="evidence" value="ECO:0007669"/>
    <property type="project" value="UniProtKB-KW"/>
</dbReference>
<dbReference type="GO" id="GO:0016887">
    <property type="term" value="F:ATP hydrolysis activity"/>
    <property type="evidence" value="ECO:0007669"/>
    <property type="project" value="InterPro"/>
</dbReference>
<dbReference type="GO" id="GO:0005524">
    <property type="term" value="F:ATP binding"/>
    <property type="evidence" value="ECO:0007669"/>
    <property type="project" value="UniProtKB-KW"/>
</dbReference>
<organism evidence="18 19">
    <name type="scientific">Kolteria novifilia</name>
    <dbReference type="NCBI Taxonomy" id="2527975"/>
    <lineage>
        <taxon>Bacteria</taxon>
        <taxon>Pseudomonadati</taxon>
        <taxon>Planctomycetota</taxon>
        <taxon>Planctomycetia</taxon>
        <taxon>Kolteriales</taxon>
        <taxon>Kolteriaceae</taxon>
        <taxon>Kolteria</taxon>
    </lineage>
</organism>
<evidence type="ECO:0000256" key="6">
    <source>
        <dbReference type="ARBA" id="ARBA00022763"/>
    </source>
</evidence>
<dbReference type="GO" id="GO:0009380">
    <property type="term" value="C:excinuclease repair complex"/>
    <property type="evidence" value="ECO:0007669"/>
    <property type="project" value="InterPro"/>
</dbReference>
<keyword evidence="8" id="KW-0863">Zinc-finger</keyword>
<dbReference type="Gene3D" id="1.20.1580.10">
    <property type="entry name" value="ABC transporter ATPase like domain"/>
    <property type="match status" value="2"/>
</dbReference>
<evidence type="ECO:0000256" key="15">
    <source>
        <dbReference type="ARBA" id="ARBA00039316"/>
    </source>
</evidence>
<accession>A0A518B0V5</accession>
<evidence type="ECO:0000256" key="1">
    <source>
        <dbReference type="ARBA" id="ARBA00004496"/>
    </source>
</evidence>
<dbReference type="AlphaFoldDB" id="A0A518B0V5"/>
<dbReference type="InterPro" id="IPR004602">
    <property type="entry name" value="UvrA"/>
</dbReference>
<evidence type="ECO:0000256" key="4">
    <source>
        <dbReference type="ARBA" id="ARBA00022737"/>
    </source>
</evidence>
<comment type="similarity">
    <text evidence="14">Belongs to the ABC transporter superfamily. UvrA family.</text>
</comment>
<evidence type="ECO:0000256" key="11">
    <source>
        <dbReference type="ARBA" id="ARBA00022881"/>
    </source>
</evidence>
<keyword evidence="4" id="KW-0677">Repeat</keyword>
<feature type="domain" description="ABC transporter" evidence="17">
    <location>
        <begin position="579"/>
        <end position="912"/>
    </location>
</feature>
<dbReference type="Gene3D" id="3.30.190.20">
    <property type="match status" value="1"/>
</dbReference>
<evidence type="ECO:0000256" key="16">
    <source>
        <dbReference type="ARBA" id="ARBA00042156"/>
    </source>
</evidence>
<name>A0A518B0V5_9BACT</name>
<evidence type="ECO:0000256" key="5">
    <source>
        <dbReference type="ARBA" id="ARBA00022741"/>
    </source>
</evidence>
<evidence type="ECO:0000256" key="2">
    <source>
        <dbReference type="ARBA" id="ARBA00022490"/>
    </source>
</evidence>
<evidence type="ECO:0000256" key="14">
    <source>
        <dbReference type="ARBA" id="ARBA00038000"/>
    </source>
</evidence>
<keyword evidence="10" id="KW-0067">ATP-binding</keyword>
<keyword evidence="3" id="KW-0479">Metal-binding</keyword>
<evidence type="ECO:0000313" key="18">
    <source>
        <dbReference type="EMBL" id="QDU60572.1"/>
    </source>
</evidence>
<evidence type="ECO:0000259" key="17">
    <source>
        <dbReference type="PROSITE" id="PS50893"/>
    </source>
</evidence>
<dbReference type="InterPro" id="IPR003439">
    <property type="entry name" value="ABC_transporter-like_ATP-bd"/>
</dbReference>
<evidence type="ECO:0000313" key="19">
    <source>
        <dbReference type="Proteomes" id="UP000317093"/>
    </source>
</evidence>
<keyword evidence="2" id="KW-0963">Cytoplasm</keyword>